<evidence type="ECO:0000256" key="5">
    <source>
        <dbReference type="ARBA" id="ARBA00022989"/>
    </source>
</evidence>
<dbReference type="AlphaFoldDB" id="A0A072MYB6"/>
<reference evidence="8 9" key="1">
    <citation type="submission" date="2012-12" db="EMBL/GenBank/DDBJ databases">
        <title>Genome assembly of Marinobacter sp. AK21.</title>
        <authorList>
            <person name="Khatri I."/>
            <person name="Kumar R."/>
            <person name="Vaidya B."/>
            <person name="Subramanian S."/>
            <person name="Pinnaka A."/>
        </authorList>
    </citation>
    <scope>NUCLEOTIDE SEQUENCE [LARGE SCALE GENOMIC DNA]</scope>
    <source>
        <strain evidence="8 9">AK21</strain>
    </source>
</reference>
<accession>A0A072MYB6</accession>
<keyword evidence="6 7" id="KW-0472">Membrane</keyword>
<feature type="transmembrane region" description="Helical" evidence="7">
    <location>
        <begin position="90"/>
        <end position="109"/>
    </location>
</feature>
<dbReference type="PANTHER" id="PTHR43266">
    <property type="entry name" value="MACROLIDE-EFFLUX PROTEIN"/>
    <property type="match status" value="1"/>
</dbReference>
<dbReference type="CDD" id="cd06173">
    <property type="entry name" value="MFS_MefA_like"/>
    <property type="match status" value="1"/>
</dbReference>
<proteinExistence type="predicted"/>
<dbReference type="InterPro" id="IPR036259">
    <property type="entry name" value="MFS_trans_sf"/>
</dbReference>
<sequence length="432" mass="47389">MASHSQFRLLGQRRFLPFYLTQFSGAFNDNLYKNALLLLITFSAGSVLGLSVNVVVNVAAFLFILPFFLFSGIAGQIADHYEKSRIIRAVKALEIVIMVLAAVGLWFGWYAWLLVLLFLMGTQSTFFGPVKYAILPQVLEDDELVGGNGLVGMGTFVAILLGTIAAGLLMGLESAARFTAVAVVLMAVLGYLAARQVPATHDVTPAVTVRFRPIRETWHLMAVAAERRPVLLAVLAISWFWFLGAAYLTQFPNFARVNLLGDESVVTLLLAMFTVGISIGSMLCERITKHRITLVPVPWGALGLTLLGIDLYFAVPDDPASSTWWTLISDPVYLRVLLDLVGIGVCGGLFIVPLYAFIQHETPVDKRARIIAALNVINALFMVVSALAGIVFLGLLEFTIPGFLLLLSLMNALVWLLVWRLRRRAPAYSVDN</sequence>
<name>A0A072MYB6_9GAMM</name>
<evidence type="ECO:0000313" key="8">
    <source>
        <dbReference type="EMBL" id="KEF30419.1"/>
    </source>
</evidence>
<evidence type="ECO:0000256" key="4">
    <source>
        <dbReference type="ARBA" id="ARBA00022692"/>
    </source>
</evidence>
<dbReference type="GO" id="GO:0016746">
    <property type="term" value="F:acyltransferase activity"/>
    <property type="evidence" value="ECO:0007669"/>
    <property type="project" value="UniProtKB-KW"/>
</dbReference>
<evidence type="ECO:0000256" key="7">
    <source>
        <dbReference type="SAM" id="Phobius"/>
    </source>
</evidence>
<protein>
    <submittedName>
        <fullName evidence="8">1-acyl-sn-glycerol-3-phosphate acyltransferase</fullName>
    </submittedName>
</protein>
<keyword evidence="3" id="KW-1003">Cell membrane</keyword>
<evidence type="ECO:0000256" key="1">
    <source>
        <dbReference type="ARBA" id="ARBA00004651"/>
    </source>
</evidence>
<feature type="transmembrane region" description="Helical" evidence="7">
    <location>
        <begin position="370"/>
        <end position="392"/>
    </location>
</feature>
<evidence type="ECO:0000256" key="2">
    <source>
        <dbReference type="ARBA" id="ARBA00022448"/>
    </source>
</evidence>
<comment type="subcellular location">
    <subcellularLocation>
        <location evidence="1">Cell membrane</location>
        <topology evidence="1">Multi-pass membrane protein</topology>
    </subcellularLocation>
</comment>
<feature type="transmembrane region" description="Helical" evidence="7">
    <location>
        <begin position="335"/>
        <end position="358"/>
    </location>
</feature>
<dbReference type="EMBL" id="ANIE01000008">
    <property type="protein sequence ID" value="KEF30419.1"/>
    <property type="molecule type" value="Genomic_DNA"/>
</dbReference>
<evidence type="ECO:0000256" key="3">
    <source>
        <dbReference type="ARBA" id="ARBA00022475"/>
    </source>
</evidence>
<dbReference type="RefSeq" id="WP_036133300.1">
    <property type="nucleotide sequence ID" value="NZ_ANIE01000008.1"/>
</dbReference>
<dbReference type="InterPro" id="IPR011701">
    <property type="entry name" value="MFS"/>
</dbReference>
<keyword evidence="5 7" id="KW-1133">Transmembrane helix</keyword>
<dbReference type="PANTHER" id="PTHR43266:SF2">
    <property type="entry name" value="MAJOR FACILITATOR SUPERFAMILY (MFS) PROFILE DOMAIN-CONTAINING PROTEIN"/>
    <property type="match status" value="1"/>
</dbReference>
<gene>
    <name evidence="8" type="ORF">D777_02967</name>
</gene>
<feature type="transmembrane region" description="Helical" evidence="7">
    <location>
        <begin position="398"/>
        <end position="419"/>
    </location>
</feature>
<dbReference type="GO" id="GO:0005886">
    <property type="term" value="C:plasma membrane"/>
    <property type="evidence" value="ECO:0007669"/>
    <property type="project" value="UniProtKB-SubCell"/>
</dbReference>
<dbReference type="STRING" id="1137280.D777_02967"/>
<dbReference type="Gene3D" id="1.20.1250.20">
    <property type="entry name" value="MFS general substrate transporter like domains"/>
    <property type="match status" value="1"/>
</dbReference>
<dbReference type="PATRIC" id="fig|1137280.3.peg.2784"/>
<feature type="transmembrane region" description="Helical" evidence="7">
    <location>
        <begin position="58"/>
        <end position="78"/>
    </location>
</feature>
<dbReference type="SUPFAM" id="SSF103473">
    <property type="entry name" value="MFS general substrate transporter"/>
    <property type="match status" value="1"/>
</dbReference>
<keyword evidence="4 7" id="KW-0812">Transmembrane</keyword>
<evidence type="ECO:0000313" key="9">
    <source>
        <dbReference type="Proteomes" id="UP000035057"/>
    </source>
</evidence>
<keyword evidence="9" id="KW-1185">Reference proteome</keyword>
<dbReference type="Proteomes" id="UP000035057">
    <property type="component" value="Unassembled WGS sequence"/>
</dbReference>
<dbReference type="GO" id="GO:0022857">
    <property type="term" value="F:transmembrane transporter activity"/>
    <property type="evidence" value="ECO:0007669"/>
    <property type="project" value="InterPro"/>
</dbReference>
<feature type="transmembrane region" description="Helical" evidence="7">
    <location>
        <begin position="264"/>
        <end position="284"/>
    </location>
</feature>
<organism evidence="8 9">
    <name type="scientific">Marinobacter nitratireducens</name>
    <dbReference type="NCBI Taxonomy" id="1137280"/>
    <lineage>
        <taxon>Bacteria</taxon>
        <taxon>Pseudomonadati</taxon>
        <taxon>Pseudomonadota</taxon>
        <taxon>Gammaproteobacteria</taxon>
        <taxon>Pseudomonadales</taxon>
        <taxon>Marinobacteraceae</taxon>
        <taxon>Marinobacter</taxon>
    </lineage>
</organism>
<dbReference type="Pfam" id="PF07690">
    <property type="entry name" value="MFS_1"/>
    <property type="match status" value="1"/>
</dbReference>
<comment type="caution">
    <text evidence="8">The sequence shown here is derived from an EMBL/GenBank/DDBJ whole genome shotgun (WGS) entry which is preliminary data.</text>
</comment>
<keyword evidence="8" id="KW-0012">Acyltransferase</keyword>
<feature type="transmembrane region" description="Helical" evidence="7">
    <location>
        <begin position="230"/>
        <end position="249"/>
    </location>
</feature>
<keyword evidence="8" id="KW-0808">Transferase</keyword>
<feature type="transmembrane region" description="Helical" evidence="7">
    <location>
        <begin position="147"/>
        <end position="169"/>
    </location>
</feature>
<feature type="transmembrane region" description="Helical" evidence="7">
    <location>
        <begin position="296"/>
        <end position="315"/>
    </location>
</feature>
<evidence type="ECO:0000256" key="6">
    <source>
        <dbReference type="ARBA" id="ARBA00023136"/>
    </source>
</evidence>
<dbReference type="OrthoDB" id="9803968at2"/>
<keyword evidence="2" id="KW-0813">Transport</keyword>